<name>A0A1E3WCT2_9HYPH</name>
<evidence type="ECO:0000256" key="6">
    <source>
        <dbReference type="ARBA" id="ARBA00023027"/>
    </source>
</evidence>
<evidence type="ECO:0000256" key="8">
    <source>
        <dbReference type="PIRSR" id="PIRSR000232-1"/>
    </source>
</evidence>
<gene>
    <name evidence="10" type="ORF">AUC71_09025</name>
</gene>
<feature type="binding site" evidence="8">
    <location>
        <position position="39"/>
    </location>
    <ligand>
        <name>FMN</name>
        <dbReference type="ChEBI" id="CHEBI:58210"/>
        <note>ligand shared between dimeric partners</note>
    </ligand>
</feature>
<proteinExistence type="inferred from homology"/>
<comment type="cofactor">
    <cofactor evidence="8">
        <name>FMN</name>
        <dbReference type="ChEBI" id="CHEBI:58210"/>
    </cofactor>
    <text evidence="8">Binds 1 FMN per subunit.</text>
</comment>
<evidence type="ECO:0000313" key="11">
    <source>
        <dbReference type="Proteomes" id="UP000095042"/>
    </source>
</evidence>
<dbReference type="Pfam" id="PF00881">
    <property type="entry name" value="Nitroreductase"/>
    <property type="match status" value="1"/>
</dbReference>
<keyword evidence="5 7" id="KW-0560">Oxidoreductase</keyword>
<dbReference type="OrthoDB" id="9804207at2"/>
<dbReference type="SUPFAM" id="SSF55469">
    <property type="entry name" value="FMN-dependent nitroreductase-like"/>
    <property type="match status" value="1"/>
</dbReference>
<dbReference type="Proteomes" id="UP000095042">
    <property type="component" value="Unassembled WGS sequence"/>
</dbReference>
<dbReference type="PIRSF" id="PIRSF000232">
    <property type="entry name" value="YdjA"/>
    <property type="match status" value="1"/>
</dbReference>
<dbReference type="CDD" id="cd02135">
    <property type="entry name" value="YdjA-like"/>
    <property type="match status" value="1"/>
</dbReference>
<keyword evidence="11" id="KW-1185">Reference proteome</keyword>
<keyword evidence="6 7" id="KW-0520">NAD</keyword>
<keyword evidence="3 7" id="KW-0288">FMN</keyword>
<dbReference type="PANTHER" id="PTHR43821">
    <property type="entry name" value="NAD(P)H NITROREDUCTASE YDJA-RELATED"/>
    <property type="match status" value="1"/>
</dbReference>
<accession>A0A1E3WCT2</accession>
<feature type="binding site" description="in other chain" evidence="8">
    <location>
        <begin position="12"/>
        <end position="14"/>
    </location>
    <ligand>
        <name>FMN</name>
        <dbReference type="ChEBI" id="CHEBI:58210"/>
        <note>ligand shared between dimeric partners</note>
    </ligand>
</feature>
<keyword evidence="4 7" id="KW-0521">NADP</keyword>
<dbReference type="InterPro" id="IPR029479">
    <property type="entry name" value="Nitroreductase"/>
</dbReference>
<dbReference type="AlphaFoldDB" id="A0A1E3WCT2"/>
<dbReference type="InterPro" id="IPR026021">
    <property type="entry name" value="YdjA-like"/>
</dbReference>
<dbReference type="GO" id="GO:0016491">
    <property type="term" value="F:oxidoreductase activity"/>
    <property type="evidence" value="ECO:0007669"/>
    <property type="project" value="UniProtKB-UniRule"/>
</dbReference>
<evidence type="ECO:0000259" key="9">
    <source>
        <dbReference type="Pfam" id="PF00881"/>
    </source>
</evidence>
<evidence type="ECO:0000256" key="2">
    <source>
        <dbReference type="ARBA" id="ARBA00022630"/>
    </source>
</evidence>
<feature type="binding site" description="in other chain" evidence="8">
    <location>
        <begin position="137"/>
        <end position="139"/>
    </location>
    <ligand>
        <name>FMN</name>
        <dbReference type="ChEBI" id="CHEBI:58210"/>
        <note>ligand shared between dimeric partners</note>
    </ligand>
</feature>
<dbReference type="Gene3D" id="3.40.109.10">
    <property type="entry name" value="NADH Oxidase"/>
    <property type="match status" value="1"/>
</dbReference>
<organism evidence="10 11">
    <name type="scientific">Methyloceanibacter marginalis</name>
    <dbReference type="NCBI Taxonomy" id="1774971"/>
    <lineage>
        <taxon>Bacteria</taxon>
        <taxon>Pseudomonadati</taxon>
        <taxon>Pseudomonadota</taxon>
        <taxon>Alphaproteobacteria</taxon>
        <taxon>Hyphomicrobiales</taxon>
        <taxon>Hyphomicrobiaceae</taxon>
        <taxon>Methyloceanibacter</taxon>
    </lineage>
</organism>
<keyword evidence="2 7" id="KW-0285">Flavoprotein</keyword>
<feature type="domain" description="Nitroreductase" evidence="9">
    <location>
        <begin position="10"/>
        <end position="167"/>
    </location>
</feature>
<evidence type="ECO:0000256" key="5">
    <source>
        <dbReference type="ARBA" id="ARBA00023002"/>
    </source>
</evidence>
<dbReference type="InterPro" id="IPR000415">
    <property type="entry name" value="Nitroreductase-like"/>
</dbReference>
<comment type="caution">
    <text evidence="10">The sequence shown here is derived from an EMBL/GenBank/DDBJ whole genome shotgun (WGS) entry which is preliminary data.</text>
</comment>
<dbReference type="RefSeq" id="WP_069623253.1">
    <property type="nucleotide sequence ID" value="NZ_LPWD01000092.1"/>
</dbReference>
<dbReference type="PANTHER" id="PTHR43821:SF1">
    <property type="entry name" value="NAD(P)H NITROREDUCTASE YDJA-RELATED"/>
    <property type="match status" value="1"/>
</dbReference>
<dbReference type="EC" id="1.-.-.-" evidence="7"/>
<feature type="binding site" evidence="8">
    <location>
        <position position="43"/>
    </location>
    <ligand>
        <name>FMN</name>
        <dbReference type="ChEBI" id="CHEBI:58210"/>
        <note>ligand shared between dimeric partners</note>
    </ligand>
</feature>
<comment type="similarity">
    <text evidence="1 7">Belongs to the nitroreductase family.</text>
</comment>
<evidence type="ECO:0000256" key="3">
    <source>
        <dbReference type="ARBA" id="ARBA00022643"/>
    </source>
</evidence>
<sequence length="190" mass="20832">MSNPTLDHLLSRRSVSANAMTEPGPDADQLGQILTAGARVPDHKKLVPWRFIVFEGAAREAFGQVIAEACRAEEDEPSTFRLDTEAKRFLRAPVVVAVISRVVQTPAVPEWEQVLSAGAACQNLMLAATALGFGAQWITEWYAFSPGVRQALNLSENERVAGFIYIGTAKERPEERDRPALADIVTTWQA</sequence>
<protein>
    <recommendedName>
        <fullName evidence="7">Putative NAD(P)H nitroreductase</fullName>
        <ecNumber evidence="7">1.-.-.-</ecNumber>
    </recommendedName>
</protein>
<evidence type="ECO:0000256" key="4">
    <source>
        <dbReference type="ARBA" id="ARBA00022857"/>
    </source>
</evidence>
<evidence type="ECO:0000256" key="1">
    <source>
        <dbReference type="ARBA" id="ARBA00007118"/>
    </source>
</evidence>
<reference evidence="10 11" key="1">
    <citation type="journal article" date="2016" name="Environ. Microbiol.">
        <title>New Methyloceanibacter diversity from North Sea sediments includes methanotroph containing solely the soluble methane monooxygenase.</title>
        <authorList>
            <person name="Vekeman B."/>
            <person name="Kerckhof F.M."/>
            <person name="Cremers G."/>
            <person name="de Vos P."/>
            <person name="Vandamme P."/>
            <person name="Boon N."/>
            <person name="Op den Camp H.J."/>
            <person name="Heylen K."/>
        </authorList>
    </citation>
    <scope>NUCLEOTIDE SEQUENCE [LARGE SCALE GENOMIC DNA]</scope>
    <source>
        <strain evidence="10 11">R-67177</strain>
    </source>
</reference>
<dbReference type="InterPro" id="IPR052530">
    <property type="entry name" value="NAD(P)H_nitroreductase"/>
</dbReference>
<evidence type="ECO:0000313" key="10">
    <source>
        <dbReference type="EMBL" id="ODS03550.1"/>
    </source>
</evidence>
<dbReference type="EMBL" id="LPWD01000092">
    <property type="protein sequence ID" value="ODS03550.1"/>
    <property type="molecule type" value="Genomic_DNA"/>
</dbReference>
<evidence type="ECO:0000256" key="7">
    <source>
        <dbReference type="PIRNR" id="PIRNR000232"/>
    </source>
</evidence>